<dbReference type="STRING" id="1703779.AMJ83_08550"/>
<evidence type="ECO:0000256" key="1">
    <source>
        <dbReference type="SAM" id="Phobius"/>
    </source>
</evidence>
<feature type="transmembrane region" description="Helical" evidence="1">
    <location>
        <begin position="26"/>
        <end position="58"/>
    </location>
</feature>
<proteinExistence type="predicted"/>
<keyword evidence="1" id="KW-0472">Membrane</keyword>
<feature type="transmembrane region" description="Helical" evidence="1">
    <location>
        <begin position="85"/>
        <end position="104"/>
    </location>
</feature>
<dbReference type="AlphaFoldDB" id="A0A0S8FSK6"/>
<evidence type="ECO:0000313" key="2">
    <source>
        <dbReference type="EMBL" id="KPK63106.1"/>
    </source>
</evidence>
<evidence type="ECO:0000313" key="3">
    <source>
        <dbReference type="Proteomes" id="UP000051373"/>
    </source>
</evidence>
<sequence>MSRSINIEGVKQKASRAMSQDGLEKILAGIVLILFPLILIDMIFLAVLLAMAILSLILKGILRRKFIYNRTGYAKFSINSDRKEVLFTGLYLLIFLSLFFAVSIIELKTFTPLIVVIIPTGALFTIAHCRTKIRIDYAMSFFVFVSGIIGLIFTSSGYDPNTVSAFQWGGLGAVFLVVGIVQLRSFLHRYPLPDGKTCDASSK</sequence>
<feature type="transmembrane region" description="Helical" evidence="1">
    <location>
        <begin position="110"/>
        <end position="128"/>
    </location>
</feature>
<dbReference type="EMBL" id="LJUJ01000019">
    <property type="protein sequence ID" value="KPK63106.1"/>
    <property type="molecule type" value="Genomic_DNA"/>
</dbReference>
<name>A0A0S8FSK6_UNCW3</name>
<keyword evidence="1" id="KW-0812">Transmembrane</keyword>
<feature type="transmembrane region" description="Helical" evidence="1">
    <location>
        <begin position="165"/>
        <end position="187"/>
    </location>
</feature>
<comment type="caution">
    <text evidence="2">The sequence shown here is derived from an EMBL/GenBank/DDBJ whole genome shotgun (WGS) entry which is preliminary data.</text>
</comment>
<protein>
    <submittedName>
        <fullName evidence="2">Uncharacterized protein</fullName>
    </submittedName>
</protein>
<gene>
    <name evidence="2" type="ORF">AMJ83_08550</name>
</gene>
<accession>A0A0S8FSK6</accession>
<reference evidence="2 3" key="1">
    <citation type="journal article" date="2015" name="Microbiome">
        <title>Genomic resolution of linkages in carbon, nitrogen, and sulfur cycling among widespread estuary sediment bacteria.</title>
        <authorList>
            <person name="Baker B.J."/>
            <person name="Lazar C.S."/>
            <person name="Teske A.P."/>
            <person name="Dick G.J."/>
        </authorList>
    </citation>
    <scope>NUCLEOTIDE SEQUENCE [LARGE SCALE GENOMIC DNA]</scope>
    <source>
        <strain evidence="2">SM23_42</strain>
    </source>
</reference>
<dbReference type="Proteomes" id="UP000051373">
    <property type="component" value="Unassembled WGS sequence"/>
</dbReference>
<feature type="transmembrane region" description="Helical" evidence="1">
    <location>
        <begin position="135"/>
        <end position="153"/>
    </location>
</feature>
<keyword evidence="1" id="KW-1133">Transmembrane helix</keyword>
<organism evidence="2 3">
    <name type="scientific">candidate division WOR_3 bacterium SM23_42</name>
    <dbReference type="NCBI Taxonomy" id="1703779"/>
    <lineage>
        <taxon>Bacteria</taxon>
        <taxon>Bacteria division WOR-3</taxon>
    </lineage>
</organism>